<dbReference type="AlphaFoldDB" id="A0A317W0I8"/>
<evidence type="ECO:0000313" key="2">
    <source>
        <dbReference type="Proteomes" id="UP000246171"/>
    </source>
</evidence>
<dbReference type="GeneID" id="37057832"/>
<dbReference type="VEuPathDB" id="FungiDB:BO83DRAFT_435191"/>
<gene>
    <name evidence="1" type="ORF">BO83DRAFT_435191</name>
</gene>
<dbReference type="Proteomes" id="UP000246171">
    <property type="component" value="Unassembled WGS sequence"/>
</dbReference>
<dbReference type="EMBL" id="MSFU01000005">
    <property type="protein sequence ID" value="PWY80164.1"/>
    <property type="molecule type" value="Genomic_DNA"/>
</dbReference>
<dbReference type="RefSeq" id="XP_025391311.1">
    <property type="nucleotide sequence ID" value="XM_025535870.1"/>
</dbReference>
<organism evidence="1 2">
    <name type="scientific">Aspergillus eucalypticola (strain CBS 122712 / IBT 29274)</name>
    <dbReference type="NCBI Taxonomy" id="1448314"/>
    <lineage>
        <taxon>Eukaryota</taxon>
        <taxon>Fungi</taxon>
        <taxon>Dikarya</taxon>
        <taxon>Ascomycota</taxon>
        <taxon>Pezizomycotina</taxon>
        <taxon>Eurotiomycetes</taxon>
        <taxon>Eurotiomycetidae</taxon>
        <taxon>Eurotiales</taxon>
        <taxon>Aspergillaceae</taxon>
        <taxon>Aspergillus</taxon>
        <taxon>Aspergillus subgen. Circumdati</taxon>
    </lineage>
</organism>
<keyword evidence="2" id="KW-1185">Reference proteome</keyword>
<accession>A0A317W0I8</accession>
<dbReference type="OrthoDB" id="4524829at2759"/>
<protein>
    <submittedName>
        <fullName evidence="1">Uncharacterized protein</fullName>
    </submittedName>
</protein>
<proteinExistence type="predicted"/>
<evidence type="ECO:0000313" key="1">
    <source>
        <dbReference type="EMBL" id="PWY80164.1"/>
    </source>
</evidence>
<name>A0A317W0I8_ASPEC</name>
<sequence length="108" mass="12127">MEVWTEHKEHTVEGHTFTGTLKFRGETIWGPRSCHDNTHRLAKALQDADWRFSLLLEPKEHSVEGHVRYISVRDWNGGILLDKLSTHDNMDSLARAVSQAIAGAGGPP</sequence>
<comment type="caution">
    <text evidence="1">The sequence shown here is derived from an EMBL/GenBank/DDBJ whole genome shotgun (WGS) entry which is preliminary data.</text>
</comment>
<reference evidence="1" key="1">
    <citation type="submission" date="2016-12" db="EMBL/GenBank/DDBJ databases">
        <title>The genomes of Aspergillus section Nigri reveals drivers in fungal speciation.</title>
        <authorList>
            <consortium name="DOE Joint Genome Institute"/>
            <person name="Vesth T.C."/>
            <person name="Nybo J."/>
            <person name="Theobald S."/>
            <person name="Brandl J."/>
            <person name="Frisvad J.C."/>
            <person name="Nielsen K.F."/>
            <person name="Lyhne E.K."/>
            <person name="Kogle M.E."/>
            <person name="Kuo A."/>
            <person name="Riley R."/>
            <person name="Clum A."/>
            <person name="Nolan M."/>
            <person name="Lipzen A."/>
            <person name="Salamov A."/>
            <person name="Henrissat B."/>
            <person name="Wiebenga A."/>
            <person name="De vries R.P."/>
            <person name="Grigoriev I.V."/>
            <person name="Mortensen U.H."/>
            <person name="Andersen M.R."/>
            <person name="Baker S.E."/>
        </authorList>
    </citation>
    <scope>NUCLEOTIDE SEQUENCE</scope>
    <source>
        <strain evidence="1">CBS 122712</strain>
    </source>
</reference>